<evidence type="ECO:0000256" key="3">
    <source>
        <dbReference type="ARBA" id="ARBA00022692"/>
    </source>
</evidence>
<evidence type="ECO:0000256" key="2">
    <source>
        <dbReference type="ARBA" id="ARBA00022481"/>
    </source>
</evidence>
<evidence type="ECO:0000313" key="7">
    <source>
        <dbReference type="EMBL" id="SHF72086.1"/>
    </source>
</evidence>
<dbReference type="InterPro" id="IPR045584">
    <property type="entry name" value="Pilin-like"/>
</dbReference>
<protein>
    <submittedName>
        <fullName evidence="7">General secretion pathway protein H</fullName>
    </submittedName>
</protein>
<dbReference type="Pfam" id="PF07963">
    <property type="entry name" value="N_methyl"/>
    <property type="match status" value="1"/>
</dbReference>
<keyword evidence="8" id="KW-1185">Reference proteome</keyword>
<keyword evidence="2" id="KW-0488">Methylation</keyword>
<dbReference type="STRING" id="1122156.SAMN02745117_02487"/>
<keyword evidence="3 6" id="KW-0812">Transmembrane</keyword>
<evidence type="ECO:0000256" key="6">
    <source>
        <dbReference type="SAM" id="Phobius"/>
    </source>
</evidence>
<evidence type="ECO:0000256" key="4">
    <source>
        <dbReference type="ARBA" id="ARBA00022989"/>
    </source>
</evidence>
<dbReference type="PRINTS" id="PR00885">
    <property type="entry name" value="BCTERIALGSPH"/>
</dbReference>
<accession>A0A1M5DYT9</accession>
<comment type="subcellular location">
    <subcellularLocation>
        <location evidence="1">Membrane</location>
        <topology evidence="1">Single-pass membrane protein</topology>
    </subcellularLocation>
</comment>
<keyword evidence="5 6" id="KW-0472">Membrane</keyword>
<evidence type="ECO:0000313" key="8">
    <source>
        <dbReference type="Proteomes" id="UP000184327"/>
    </source>
</evidence>
<dbReference type="RefSeq" id="WP_234971153.1">
    <property type="nucleotide sequence ID" value="NZ_FQUZ01000037.1"/>
</dbReference>
<keyword evidence="4 6" id="KW-1133">Transmembrane helix</keyword>
<evidence type="ECO:0000256" key="5">
    <source>
        <dbReference type="ARBA" id="ARBA00023136"/>
    </source>
</evidence>
<dbReference type="GO" id="GO:0015627">
    <property type="term" value="C:type II protein secretion system complex"/>
    <property type="evidence" value="ECO:0007669"/>
    <property type="project" value="InterPro"/>
</dbReference>
<dbReference type="Proteomes" id="UP000184327">
    <property type="component" value="Unassembled WGS sequence"/>
</dbReference>
<name>A0A1M5DYT9_9BURK</name>
<dbReference type="Gene3D" id="3.30.700.10">
    <property type="entry name" value="Glycoprotein, Type 4 Pilin"/>
    <property type="match status" value="1"/>
</dbReference>
<dbReference type="GO" id="GO:0015628">
    <property type="term" value="P:protein secretion by the type II secretion system"/>
    <property type="evidence" value="ECO:0007669"/>
    <property type="project" value="InterPro"/>
</dbReference>
<proteinExistence type="predicted"/>
<dbReference type="GO" id="GO:0016020">
    <property type="term" value="C:membrane"/>
    <property type="evidence" value="ECO:0007669"/>
    <property type="project" value="UniProtKB-SubCell"/>
</dbReference>
<dbReference type="InterPro" id="IPR002416">
    <property type="entry name" value="T2SS_protein-GspH"/>
</dbReference>
<gene>
    <name evidence="7" type="ORF">SAMN02745117_02487</name>
</gene>
<dbReference type="InterPro" id="IPR012902">
    <property type="entry name" value="N_methyl_site"/>
</dbReference>
<dbReference type="NCBIfam" id="TIGR02532">
    <property type="entry name" value="IV_pilin_GFxxxE"/>
    <property type="match status" value="1"/>
</dbReference>
<evidence type="ECO:0000256" key="1">
    <source>
        <dbReference type="ARBA" id="ARBA00004167"/>
    </source>
</evidence>
<reference evidence="7 8" key="1">
    <citation type="submission" date="2016-11" db="EMBL/GenBank/DDBJ databases">
        <authorList>
            <person name="Jaros S."/>
            <person name="Januszkiewicz K."/>
            <person name="Wedrychowicz H."/>
        </authorList>
    </citation>
    <scope>NUCLEOTIDE SEQUENCE [LARGE SCALE GENOMIC DNA]</scope>
    <source>
        <strain evidence="7 8">DSM 16112</strain>
    </source>
</reference>
<dbReference type="SUPFAM" id="SSF54523">
    <property type="entry name" value="Pili subunits"/>
    <property type="match status" value="1"/>
</dbReference>
<dbReference type="AlphaFoldDB" id="A0A1M5DYT9"/>
<dbReference type="EMBL" id="FQUZ01000037">
    <property type="protein sequence ID" value="SHF72086.1"/>
    <property type="molecule type" value="Genomic_DNA"/>
</dbReference>
<organism evidence="7 8">
    <name type="scientific">Lampropedia hyalina DSM 16112</name>
    <dbReference type="NCBI Taxonomy" id="1122156"/>
    <lineage>
        <taxon>Bacteria</taxon>
        <taxon>Pseudomonadati</taxon>
        <taxon>Pseudomonadota</taxon>
        <taxon>Betaproteobacteria</taxon>
        <taxon>Burkholderiales</taxon>
        <taxon>Comamonadaceae</taxon>
        <taxon>Lampropedia</taxon>
    </lineage>
</organism>
<feature type="transmembrane region" description="Helical" evidence="6">
    <location>
        <begin position="38"/>
        <end position="62"/>
    </location>
</feature>
<sequence length="175" mass="18705">MPTLAVGSKPGMAVATLRQIRQNRNGLRTPGSRSRQRGFTLMEIVIVAAIIGIASAVAVLSWPDSAVRTLEREGDRLAALLESARIHSRASGRALVWRPTEDGFVFEGQAPHFIEGLPTHWLAEGVSAHVAAPVVLGAEPLLPPQRITLLFSGHPQARVQVSSDGLQPFTTTPAP</sequence>